<protein>
    <submittedName>
        <fullName evidence="2">Cilia and flagella associated protein 161</fullName>
    </submittedName>
</protein>
<sequence>MAGIRTYGRHVRVGNWSEDVVLDEEMLKDFLEKKEKGELVFQKTNLVKQNMLKKIDLTVTTDGWLHFGDVVILVNPGGDQGEHSLGWQTKRDAAAVSMHLDPSSAAMSSLTQTPREVTATRAVESCGRTAFVVTSVDGTPEGETVKYNQSFAFRLKDAFAGELYLASDQRTFLKCARRSRLQEVSLSSHTSFFTCWQVVYLDPQERMENEGLPVPVNKKVLITHCKTNQCLAVLGNYVLWTAYGKEYEVVAQTFLDSHKAEREMNHWLLVTADPAVQGQAMTDRPHAMAAMSATEDSQHRGTEGGAEEEQNM</sequence>
<name>A0A3B3QDY6_9TELE</name>
<proteinExistence type="predicted"/>
<evidence type="ECO:0000256" key="1">
    <source>
        <dbReference type="SAM" id="MobiDB-lite"/>
    </source>
</evidence>
<evidence type="ECO:0000313" key="2">
    <source>
        <dbReference type="Ensembl" id="ENSPKIP00000003621.1"/>
    </source>
</evidence>
<organism evidence="2 3">
    <name type="scientific">Paramormyrops kingsleyae</name>
    <dbReference type="NCBI Taxonomy" id="1676925"/>
    <lineage>
        <taxon>Eukaryota</taxon>
        <taxon>Metazoa</taxon>
        <taxon>Chordata</taxon>
        <taxon>Craniata</taxon>
        <taxon>Vertebrata</taxon>
        <taxon>Euteleostomi</taxon>
        <taxon>Actinopterygii</taxon>
        <taxon>Neopterygii</taxon>
        <taxon>Teleostei</taxon>
        <taxon>Osteoglossocephala</taxon>
        <taxon>Osteoglossomorpha</taxon>
        <taxon>Osteoglossiformes</taxon>
        <taxon>Mormyridae</taxon>
        <taxon>Paramormyrops</taxon>
    </lineage>
</organism>
<dbReference type="PANTHER" id="PTHR24274">
    <property type="entry name" value="CILIA- AND FLAGELLA-ASSOCIATED PROTEIN 161"/>
    <property type="match status" value="1"/>
</dbReference>
<dbReference type="InterPro" id="IPR055325">
    <property type="entry name" value="CF161"/>
</dbReference>
<reference evidence="2" key="2">
    <citation type="submission" date="2025-09" db="UniProtKB">
        <authorList>
            <consortium name="Ensembl"/>
        </authorList>
    </citation>
    <scope>IDENTIFICATION</scope>
</reference>
<feature type="region of interest" description="Disordered" evidence="1">
    <location>
        <begin position="288"/>
        <end position="312"/>
    </location>
</feature>
<dbReference type="CTD" id="161502"/>
<reference evidence="2" key="1">
    <citation type="submission" date="2025-08" db="UniProtKB">
        <authorList>
            <consortium name="Ensembl"/>
        </authorList>
    </citation>
    <scope>IDENTIFICATION</scope>
</reference>
<dbReference type="RefSeq" id="XP_023698847.1">
    <property type="nucleotide sequence ID" value="XM_023843079.2"/>
</dbReference>
<dbReference type="GO" id="GO:0031514">
    <property type="term" value="C:motile cilium"/>
    <property type="evidence" value="ECO:0007669"/>
    <property type="project" value="TreeGrafter"/>
</dbReference>
<evidence type="ECO:0000313" key="3">
    <source>
        <dbReference type="Proteomes" id="UP000261540"/>
    </source>
</evidence>
<dbReference type="GeneID" id="111859920"/>
<accession>A0A3B3QDY6</accession>
<keyword evidence="3" id="KW-1185">Reference proteome</keyword>
<dbReference type="PANTHER" id="PTHR24274:SF1">
    <property type="entry name" value="CILIA- AND FLAGELLA-ASSOCIATED PROTEIN 161"/>
    <property type="match status" value="1"/>
</dbReference>
<dbReference type="GeneTree" id="ENSGT00390000018488"/>
<dbReference type="Ensembl" id="ENSPKIT00000027583.1">
    <property type="protein sequence ID" value="ENSPKIP00000003621.1"/>
    <property type="gene ID" value="ENSPKIG00000021050.1"/>
</dbReference>
<dbReference type="RefSeq" id="XP_023698846.1">
    <property type="nucleotide sequence ID" value="XM_023843078.2"/>
</dbReference>
<dbReference type="GO" id="GO:0060271">
    <property type="term" value="P:cilium assembly"/>
    <property type="evidence" value="ECO:0007669"/>
    <property type="project" value="TreeGrafter"/>
</dbReference>
<dbReference type="Pfam" id="PF24569">
    <property type="entry name" value="CFAP161"/>
    <property type="match status" value="1"/>
</dbReference>
<dbReference type="AlphaFoldDB" id="A0A3B3QDY6"/>
<dbReference type="STRING" id="1676925.ENSPKIP00000003621"/>
<dbReference type="Proteomes" id="UP000261540">
    <property type="component" value="Unplaced"/>
</dbReference>